<evidence type="ECO:0000313" key="5">
    <source>
        <dbReference type="EMBL" id="TCO08182.1"/>
    </source>
</evidence>
<dbReference type="CDD" id="cd06464">
    <property type="entry name" value="ACD_sHsps-like"/>
    <property type="match status" value="1"/>
</dbReference>
<evidence type="ECO:0000256" key="1">
    <source>
        <dbReference type="PROSITE-ProRule" id="PRU00285"/>
    </source>
</evidence>
<comment type="caution">
    <text evidence="5">The sequence shown here is derived from an EMBL/GenBank/DDBJ whole genome shotgun (WGS) entry which is preliminary data.</text>
</comment>
<feature type="domain" description="SHSP" evidence="4">
    <location>
        <begin position="29"/>
        <end position="144"/>
    </location>
</feature>
<proteinExistence type="inferred from homology"/>
<dbReference type="Gene3D" id="2.60.40.790">
    <property type="match status" value="1"/>
</dbReference>
<dbReference type="EMBL" id="SLWM01000047">
    <property type="protein sequence ID" value="TCO08182.1"/>
    <property type="molecule type" value="Genomic_DNA"/>
</dbReference>
<feature type="region of interest" description="Disordered" evidence="3">
    <location>
        <begin position="115"/>
        <end position="150"/>
    </location>
</feature>
<evidence type="ECO:0000313" key="6">
    <source>
        <dbReference type="Proteomes" id="UP000295818"/>
    </source>
</evidence>
<accession>A0ABY2B8A5</accession>
<evidence type="ECO:0000256" key="3">
    <source>
        <dbReference type="SAM" id="MobiDB-lite"/>
    </source>
</evidence>
<dbReference type="InterPro" id="IPR002068">
    <property type="entry name" value="A-crystallin/Hsp20_dom"/>
</dbReference>
<comment type="similarity">
    <text evidence="1 2">Belongs to the small heat shock protein (HSP20) family.</text>
</comment>
<dbReference type="PROSITE" id="PS01031">
    <property type="entry name" value="SHSP"/>
    <property type="match status" value="1"/>
</dbReference>
<dbReference type="SUPFAM" id="SSF49764">
    <property type="entry name" value="HSP20-like chaperones"/>
    <property type="match status" value="1"/>
</dbReference>
<dbReference type="InterPro" id="IPR008978">
    <property type="entry name" value="HSP20-like_chaperone"/>
</dbReference>
<dbReference type="Proteomes" id="UP000295818">
    <property type="component" value="Unassembled WGS sequence"/>
</dbReference>
<reference evidence="5 6" key="1">
    <citation type="journal article" date="2015" name="Stand. Genomic Sci.">
        <title>Genomic Encyclopedia of Bacterial and Archaeal Type Strains, Phase III: the genomes of soil and plant-associated and newly described type strains.</title>
        <authorList>
            <person name="Whitman W.B."/>
            <person name="Woyke T."/>
            <person name="Klenk H.P."/>
            <person name="Zhou Y."/>
            <person name="Lilburn T.G."/>
            <person name="Beck B.J."/>
            <person name="De Vos P."/>
            <person name="Vandamme P."/>
            <person name="Eisen J.A."/>
            <person name="Garrity G."/>
            <person name="Hugenholtz P."/>
            <person name="Kyrpides N.C."/>
        </authorList>
    </citation>
    <scope>NUCLEOTIDE SEQUENCE [LARGE SCALE GENOMIC DNA]</scope>
    <source>
        <strain evidence="5 6">VKM Ac-2538</strain>
    </source>
</reference>
<keyword evidence="6" id="KW-1185">Reference proteome</keyword>
<dbReference type="Pfam" id="PF00011">
    <property type="entry name" value="HSP20"/>
    <property type="match status" value="1"/>
</dbReference>
<evidence type="ECO:0000256" key="2">
    <source>
        <dbReference type="RuleBase" id="RU003616"/>
    </source>
</evidence>
<feature type="compositionally biased region" description="Basic and acidic residues" evidence="3">
    <location>
        <begin position="121"/>
        <end position="139"/>
    </location>
</feature>
<gene>
    <name evidence="5" type="ORF">EV644_14712</name>
</gene>
<sequence length="150" mass="16513">MTTLEHKDSRRQFADLFDWAESLPSLFTWPAAMRGVRIEEFADDNAYVVRAELPGLDPAKDIKVEVANGMMTITATRQQEEHDGARSEFHYGSLPRRVLLPDGADEAKVEAKYAAGIPRGEGADHGDDGRGADHQDRAHTLALSTQVPGQ</sequence>
<evidence type="ECO:0000259" key="4">
    <source>
        <dbReference type="PROSITE" id="PS01031"/>
    </source>
</evidence>
<protein>
    <submittedName>
        <fullName evidence="5">HSP20 family molecular chaperone IbpA</fullName>
    </submittedName>
</protein>
<organism evidence="5 6">
    <name type="scientific">Kribbella orskensis</name>
    <dbReference type="NCBI Taxonomy" id="2512216"/>
    <lineage>
        <taxon>Bacteria</taxon>
        <taxon>Bacillati</taxon>
        <taxon>Actinomycetota</taxon>
        <taxon>Actinomycetes</taxon>
        <taxon>Propionibacteriales</taxon>
        <taxon>Kribbellaceae</taxon>
        <taxon>Kribbella</taxon>
    </lineage>
</organism>
<dbReference type="RefSeq" id="WP_158293114.1">
    <property type="nucleotide sequence ID" value="NZ_SLWM01000047.1"/>
</dbReference>
<name>A0ABY2B8A5_9ACTN</name>